<dbReference type="eggNOG" id="KOG2551">
    <property type="taxonomic scope" value="Eukaryota"/>
</dbReference>
<dbReference type="PRINTS" id="PR00326">
    <property type="entry name" value="GTP1OBG"/>
</dbReference>
<evidence type="ECO:0000313" key="4">
    <source>
        <dbReference type="EMBL" id="KNC80032.1"/>
    </source>
</evidence>
<proteinExistence type="predicted"/>
<protein>
    <recommendedName>
        <fullName evidence="3">OBG-type G domain-containing protein</fullName>
    </recommendedName>
</protein>
<dbReference type="Proteomes" id="UP000054560">
    <property type="component" value="Unassembled WGS sequence"/>
</dbReference>
<dbReference type="Gene3D" id="3.10.110.10">
    <property type="entry name" value="Ubiquitin Conjugating Enzyme"/>
    <property type="match status" value="1"/>
</dbReference>
<dbReference type="InterPro" id="IPR027417">
    <property type="entry name" value="P-loop_NTPase"/>
</dbReference>
<sequence length="900" mass="99780">MSISHPPGKRTMRVLCLHGGRQTAEIFRKRMHRLTPADTMQAVDFVYIDGPHSVHSLDEKLESTGHFKSEPTNKDSDVQPEGDKDSSHLRTWYTHMRNASHTSDFVVDSTSILQTLSNIKQVWNQFGPFSGLLGFSAGATIIPFIAKDPIRFPGLYFVIMASGADIDLYPIVGHGQKAVLSHSDIPWYIQSLHLVGDTDDLVVPSRSLQLAEAFHDPRIYRHTLGHCVPLRRIDRDEFTSFFKRQVELWNDGPLVEALIEEFEVLEAIFGDDFSSTTISQEFQGNCAANDLQFINCRCRLGSVAEDGDFDIGRLLDVRFTIGPHYPNQRPFSRIQFHTENDPEIDGKVIEKTTVPKELASAILEGMHQAVLDHGSEPMLFDMVQAANVVISASTWTTTDLYPSQPCIKTKEDVSSEDLLVRNSENADADSGDYSIERPPTPIDVDIAILRGSAANTDSVSKGSRGVWRFILGLVGKPSAGKSTFFNGATVSSNAKVASHPFTTIKPNVGLGWWHSPPDDRHIPLLIKDVAGLVPGASVGKGKGNQFLNDLLEADALIHVVDCSGRTDKEGNITNYEKTKGKERDTPNIAHDPLEDVVWVRAELHAWIFTNVKRKWEAIKSNPKKLPGMFSGYHASKWLVQEALSIGKMDCTISSAEASELWTDDVLNRTVSVFLDLRFPICLACNKMDVPGAEDIYNRIVQKHPNAVPVCAAAEVQLQLLKTKGKIEYTPGKTEFRATQGVILTSKEEIICANARLILSRFQNTGVLATLSKAVATRPPVMCFPVDDLDTFSPLLHQGRQSYQYPVDSICLRPGSTIDDVFNILCRKNEGSIVRTQDCGLQDIAGTILGGEFVRAEGCRLDGSGRRLLQRTQVVNESCAVLRIMATKKSRWQKARKSKHV</sequence>
<accession>A0A0L0FTC2</accession>
<dbReference type="RefSeq" id="XP_014153934.1">
    <property type="nucleotide sequence ID" value="XM_014298459.1"/>
</dbReference>
<dbReference type="InterPro" id="IPR016135">
    <property type="entry name" value="UBQ-conjugating_enzyme/RWD"/>
</dbReference>
<dbReference type="eggNOG" id="KOG1491">
    <property type="taxonomic scope" value="Eukaryota"/>
</dbReference>
<evidence type="ECO:0000256" key="2">
    <source>
        <dbReference type="SAM" id="MobiDB-lite"/>
    </source>
</evidence>
<dbReference type="Gene3D" id="3.40.50.1820">
    <property type="entry name" value="alpha/beta hydrolase"/>
    <property type="match status" value="1"/>
</dbReference>
<dbReference type="SUPFAM" id="SSF53474">
    <property type="entry name" value="alpha/beta-Hydrolases"/>
    <property type="match status" value="1"/>
</dbReference>
<dbReference type="InterPro" id="IPR006575">
    <property type="entry name" value="RWD_dom"/>
</dbReference>
<feature type="domain" description="OBG-type G" evidence="3">
    <location>
        <begin position="469"/>
        <end position="729"/>
    </location>
</feature>
<dbReference type="AlphaFoldDB" id="A0A0L0FTC2"/>
<reference evidence="4 5" key="1">
    <citation type="submission" date="2011-02" db="EMBL/GenBank/DDBJ databases">
        <title>The Genome Sequence of Sphaeroforma arctica JP610.</title>
        <authorList>
            <consortium name="The Broad Institute Genome Sequencing Platform"/>
            <person name="Russ C."/>
            <person name="Cuomo C."/>
            <person name="Young S.K."/>
            <person name="Zeng Q."/>
            <person name="Gargeya S."/>
            <person name="Alvarado L."/>
            <person name="Berlin A."/>
            <person name="Chapman S.B."/>
            <person name="Chen Z."/>
            <person name="Freedman E."/>
            <person name="Gellesch M."/>
            <person name="Goldberg J."/>
            <person name="Griggs A."/>
            <person name="Gujja S."/>
            <person name="Heilman E."/>
            <person name="Heiman D."/>
            <person name="Howarth C."/>
            <person name="Mehta T."/>
            <person name="Neiman D."/>
            <person name="Pearson M."/>
            <person name="Roberts A."/>
            <person name="Saif S."/>
            <person name="Shea T."/>
            <person name="Shenoy N."/>
            <person name="Sisk P."/>
            <person name="Stolte C."/>
            <person name="Sykes S."/>
            <person name="White J."/>
            <person name="Yandava C."/>
            <person name="Burger G."/>
            <person name="Gray M.W."/>
            <person name="Holland P.W.H."/>
            <person name="King N."/>
            <person name="Lang F.B.F."/>
            <person name="Roger A.J."/>
            <person name="Ruiz-Trillo I."/>
            <person name="Haas B."/>
            <person name="Nusbaum C."/>
            <person name="Birren B."/>
        </authorList>
    </citation>
    <scope>NUCLEOTIDE SEQUENCE [LARGE SCALE GENOMIC DNA]</scope>
    <source>
        <strain evidence="4 5">JP610</strain>
    </source>
</reference>
<dbReference type="SUPFAM" id="SSF52540">
    <property type="entry name" value="P-loop containing nucleoside triphosphate hydrolases"/>
    <property type="match status" value="1"/>
</dbReference>
<dbReference type="Pfam" id="PF08438">
    <property type="entry name" value="YGR210-like_G4"/>
    <property type="match status" value="1"/>
</dbReference>
<dbReference type="STRING" id="667725.A0A0L0FTC2"/>
<dbReference type="InterPro" id="IPR005645">
    <property type="entry name" value="FSH-like_dom"/>
</dbReference>
<evidence type="ECO:0000313" key="5">
    <source>
        <dbReference type="Proteomes" id="UP000054560"/>
    </source>
</evidence>
<evidence type="ECO:0000256" key="1">
    <source>
        <dbReference type="ARBA" id="ARBA00022741"/>
    </source>
</evidence>
<organism evidence="4 5">
    <name type="scientific">Sphaeroforma arctica JP610</name>
    <dbReference type="NCBI Taxonomy" id="667725"/>
    <lineage>
        <taxon>Eukaryota</taxon>
        <taxon>Ichthyosporea</taxon>
        <taxon>Ichthyophonida</taxon>
        <taxon>Sphaeroforma</taxon>
    </lineage>
</organism>
<dbReference type="GO" id="GO:0005525">
    <property type="term" value="F:GTP binding"/>
    <property type="evidence" value="ECO:0007669"/>
    <property type="project" value="InterPro"/>
</dbReference>
<dbReference type="SUPFAM" id="SSF54495">
    <property type="entry name" value="UBC-like"/>
    <property type="match status" value="1"/>
</dbReference>
<dbReference type="InterPro" id="IPR031167">
    <property type="entry name" value="G_OBG"/>
</dbReference>
<dbReference type="EMBL" id="KQ242207">
    <property type="protein sequence ID" value="KNC80032.1"/>
    <property type="molecule type" value="Genomic_DNA"/>
</dbReference>
<dbReference type="GO" id="GO:0005737">
    <property type="term" value="C:cytoplasm"/>
    <property type="evidence" value="ECO:0007669"/>
    <property type="project" value="TreeGrafter"/>
</dbReference>
<dbReference type="GO" id="GO:0016887">
    <property type="term" value="F:ATP hydrolysis activity"/>
    <property type="evidence" value="ECO:0007669"/>
    <property type="project" value="TreeGrafter"/>
</dbReference>
<dbReference type="Pfam" id="PF01926">
    <property type="entry name" value="MMR_HSR1"/>
    <property type="match status" value="1"/>
</dbReference>
<dbReference type="PROSITE" id="PS51710">
    <property type="entry name" value="G_OBG"/>
    <property type="match status" value="1"/>
</dbReference>
<dbReference type="Gene3D" id="3.40.50.300">
    <property type="entry name" value="P-loop containing nucleotide triphosphate hydrolases"/>
    <property type="match status" value="1"/>
</dbReference>
<dbReference type="PANTHER" id="PTHR23305:SF1">
    <property type="entry name" value="OBG-TYPE G DOMAIN-CONTAINING PROTEIN"/>
    <property type="match status" value="1"/>
</dbReference>
<keyword evidence="1" id="KW-0547">Nucleotide-binding</keyword>
<gene>
    <name evidence="4" type="ORF">SARC_07598</name>
</gene>
<dbReference type="PANTHER" id="PTHR23305">
    <property type="entry name" value="OBG GTPASE FAMILY"/>
    <property type="match status" value="1"/>
</dbReference>
<evidence type="ECO:0000259" key="3">
    <source>
        <dbReference type="PROSITE" id="PS51710"/>
    </source>
</evidence>
<dbReference type="Pfam" id="PF05773">
    <property type="entry name" value="RWD"/>
    <property type="match status" value="1"/>
</dbReference>
<dbReference type="OrthoDB" id="545683at2759"/>
<keyword evidence="5" id="KW-1185">Reference proteome</keyword>
<dbReference type="Pfam" id="PF03959">
    <property type="entry name" value="FSH1"/>
    <property type="match status" value="1"/>
</dbReference>
<name>A0A0L0FTC2_9EUKA</name>
<dbReference type="InterPro" id="IPR013646">
    <property type="entry name" value="YGR210-like_G4"/>
</dbReference>
<dbReference type="InterPro" id="IPR006073">
    <property type="entry name" value="GTP-bd"/>
</dbReference>
<feature type="region of interest" description="Disordered" evidence="2">
    <location>
        <begin position="64"/>
        <end position="86"/>
    </location>
</feature>
<dbReference type="InterPro" id="IPR029058">
    <property type="entry name" value="AB_hydrolase_fold"/>
</dbReference>
<dbReference type="GeneID" id="25908102"/>
<dbReference type="Gene3D" id="1.10.8.470">
    <property type="match status" value="1"/>
</dbReference>